<dbReference type="GO" id="GO:0008237">
    <property type="term" value="F:metallopeptidase activity"/>
    <property type="evidence" value="ECO:0007669"/>
    <property type="project" value="UniProtKB-KW"/>
</dbReference>
<accession>A0A1N7JHV1</accession>
<dbReference type="SUPFAM" id="SSF55486">
    <property type="entry name" value="Metalloproteases ('zincins'), catalytic domain"/>
    <property type="match status" value="1"/>
</dbReference>
<proteinExistence type="predicted"/>
<dbReference type="AlphaFoldDB" id="A0A1N7JHV1"/>
<sequence length="116" mass="13334">MIVPVSDEVFEGMINDALDEIPEDFARHMTNMVVLARPYNEDNPELLGLFEGVPLTEQRSNHTGFLPDAVFIYKDALEDLCSDEEELRHEVKVTVFHEVGHYFGLEEHELHHLGWG</sequence>
<dbReference type="EMBL" id="FTOF01000008">
    <property type="protein sequence ID" value="SIS48834.1"/>
    <property type="molecule type" value="Genomic_DNA"/>
</dbReference>
<keyword evidence="1" id="KW-0645">Protease</keyword>
<dbReference type="Gene3D" id="3.30.2010.20">
    <property type="match status" value="1"/>
</dbReference>
<gene>
    <name evidence="1" type="ORF">SAMN05444817_10829</name>
</gene>
<evidence type="ECO:0000313" key="1">
    <source>
        <dbReference type="EMBL" id="SIS48834.1"/>
    </source>
</evidence>
<name>A0A1N7JHV1_9CORY</name>
<keyword evidence="2" id="KW-1185">Reference proteome</keyword>
<evidence type="ECO:0000313" key="2">
    <source>
        <dbReference type="Proteomes" id="UP000186292"/>
    </source>
</evidence>
<dbReference type="GO" id="GO:0006508">
    <property type="term" value="P:proteolysis"/>
    <property type="evidence" value="ECO:0007669"/>
    <property type="project" value="UniProtKB-KW"/>
</dbReference>
<dbReference type="Proteomes" id="UP000186292">
    <property type="component" value="Unassembled WGS sequence"/>
</dbReference>
<dbReference type="STRING" id="1161099.SAMN05444817_10829"/>
<organism evidence="1 2">
    <name type="scientific">Corynebacterium appendicis CIP 107643</name>
    <dbReference type="NCBI Taxonomy" id="1161099"/>
    <lineage>
        <taxon>Bacteria</taxon>
        <taxon>Bacillati</taxon>
        <taxon>Actinomycetota</taxon>
        <taxon>Actinomycetes</taxon>
        <taxon>Mycobacteriales</taxon>
        <taxon>Corynebacteriaceae</taxon>
        <taxon>Corynebacterium</taxon>
    </lineage>
</organism>
<reference evidence="2" key="1">
    <citation type="submission" date="2017-01" db="EMBL/GenBank/DDBJ databases">
        <authorList>
            <person name="Varghese N."/>
            <person name="Submissions S."/>
        </authorList>
    </citation>
    <scope>NUCLEOTIDE SEQUENCE [LARGE SCALE GENOMIC DNA]</scope>
    <source>
        <strain evidence="2">DSM 44531</strain>
    </source>
</reference>
<protein>
    <submittedName>
        <fullName evidence="1">Predicted Zn-dependent protease, minimal metalloprotease (MMP)-like domain</fullName>
    </submittedName>
</protein>
<keyword evidence="1" id="KW-0482">Metalloprotease</keyword>
<dbReference type="InterPro" id="IPR010428">
    <property type="entry name" value="Zincin_1"/>
</dbReference>
<dbReference type="InterPro" id="IPR038555">
    <property type="entry name" value="Zincin_1_sf"/>
</dbReference>
<keyword evidence="1" id="KW-0378">Hydrolase</keyword>
<dbReference type="CDD" id="cd12952">
    <property type="entry name" value="MMP_ACEL2062"/>
    <property type="match status" value="1"/>
</dbReference>
<dbReference type="Pfam" id="PF06262">
    <property type="entry name" value="Zincin_1"/>
    <property type="match status" value="1"/>
</dbReference>